<feature type="domain" description="Sec23/Sec24 trunk" evidence="7">
    <location>
        <begin position="11"/>
        <end position="215"/>
    </location>
</feature>
<dbReference type="EMBL" id="CP014503">
    <property type="protein sequence ID" value="ANB15996.1"/>
    <property type="molecule type" value="Genomic_DNA"/>
</dbReference>
<dbReference type="GO" id="GO:0000139">
    <property type="term" value="C:Golgi membrane"/>
    <property type="evidence" value="ECO:0007669"/>
    <property type="project" value="UniProtKB-SubCell"/>
</dbReference>
<dbReference type="Pfam" id="PF08033">
    <property type="entry name" value="Sec23_BS"/>
    <property type="match status" value="1"/>
</dbReference>
<keyword evidence="5" id="KW-0963">Cytoplasm</keyword>
<evidence type="ECO:0000256" key="1">
    <source>
        <dbReference type="ARBA" id="ARBA00009210"/>
    </source>
</evidence>
<keyword evidence="3 5" id="KW-0333">Golgi apparatus</keyword>
<keyword evidence="5" id="KW-0931">ER-Golgi transport</keyword>
<keyword evidence="5" id="KW-0862">Zinc</keyword>
<dbReference type="RefSeq" id="XP_018738473.1">
    <property type="nucleotide sequence ID" value="XM_018880677.1"/>
</dbReference>
<dbReference type="Pfam" id="PF04811">
    <property type="entry name" value="Sec23_trunk"/>
    <property type="match status" value="1"/>
</dbReference>
<dbReference type="InterPro" id="IPR029006">
    <property type="entry name" value="ADF-H/Gelsolin-like_dom_sf"/>
</dbReference>
<dbReference type="PANTHER" id="PTHR11141">
    <property type="entry name" value="PROTEIN TRANSPORT PROTEIN SEC23"/>
    <property type="match status" value="1"/>
</dbReference>
<evidence type="ECO:0000259" key="6">
    <source>
        <dbReference type="Pfam" id="PF00626"/>
    </source>
</evidence>
<evidence type="ECO:0000256" key="4">
    <source>
        <dbReference type="ARBA" id="ARBA00025471"/>
    </source>
</evidence>
<dbReference type="SUPFAM" id="SSF81995">
    <property type="entry name" value="beta-sandwich domain of Sec23/24"/>
    <property type="match status" value="1"/>
</dbReference>
<dbReference type="GO" id="GO:0046872">
    <property type="term" value="F:metal ion binding"/>
    <property type="evidence" value="ECO:0007669"/>
    <property type="project" value="UniProtKB-KW"/>
</dbReference>
<dbReference type="SUPFAM" id="SSF82754">
    <property type="entry name" value="C-terminal, gelsolin-like domain of Sec23/24"/>
    <property type="match status" value="1"/>
</dbReference>
<keyword evidence="5" id="KW-0653">Protein transport</keyword>
<dbReference type="GO" id="GO:0006886">
    <property type="term" value="P:intracellular protein transport"/>
    <property type="evidence" value="ECO:0007669"/>
    <property type="project" value="EnsemblFungi"/>
</dbReference>
<dbReference type="GO" id="GO:0030127">
    <property type="term" value="C:COPII vesicle coat"/>
    <property type="evidence" value="ECO:0007669"/>
    <property type="project" value="EnsemblFungi"/>
</dbReference>
<dbReference type="GO" id="GO:0003400">
    <property type="term" value="P:regulation of COPII vesicle coating"/>
    <property type="evidence" value="ECO:0007669"/>
    <property type="project" value="EnsemblFungi"/>
</dbReference>
<reference evidence="10 11" key="1">
    <citation type="submission" date="2016-02" db="EMBL/GenBank/DDBJ databases">
        <title>Complete genome sequence and transcriptome regulation of the pentose utilising yeast Sugiyamaella lignohabitans.</title>
        <authorList>
            <person name="Bellasio M."/>
            <person name="Peymann A."/>
            <person name="Valli M."/>
            <person name="Sipitzky M."/>
            <person name="Graf A."/>
            <person name="Sauer M."/>
            <person name="Marx H."/>
            <person name="Mattanovich D."/>
        </authorList>
    </citation>
    <scope>NUCLEOTIDE SEQUENCE [LARGE SCALE GENOMIC DNA]</scope>
    <source>
        <strain evidence="10 11">CBS 10342</strain>
    </source>
</reference>
<sequence>MVYVHESTRSIAFNGQKNYTFQRVEELLGIVPADVRPKHSNQPVRQGIPGTARYFHLLQEFEYDITNILEQAQLNAFHTKHDNRQHRCTGEALNIAQSMLQSIYPACPARIMLFTAGPCTIGPGMVVEPSLREPLRSHKDIDSETAKYYKKAKSFYDGLANRAAHNGNVIDIFAGCYDQVGLDEMSSLASRTGGVIILSDSFATSIFKQSFIRMFNVDSSPEGYLEMGFLASLMVKMSKEIKVSGLLGHAISSKGKTPSHVAETEIGIGGTSSWRIAGLRPSSTYALFFDITNTQPLTVVAGEAYPQAYIQFSTHYLHSSGFYRLRVTTIARPFDISNRGLGQPGQQSIVPTLSQSFDQEAAIAILAKLSIYKAESGLPIPDLTRWIDATLIKLCIRFANYIKEDPHSFRLPEAFIYFPQFVYHLRRSQFLQVFNNSPDETVYYRHVLMQEDTTNCSIMVQPTLTAYEIDKDEPEPVLLDSLSVNPNRILLLDTFFHILIYHGETIAAWRKQKYQELPEYENFKQLLEAPRQDASALLIDRFPLPRFIDTEARGSQARFLFSRLNPSKSASDIGSPVAGAVVLTDDVSLQDFMEYLIKLCVSKKAENIK</sequence>
<dbReference type="GO" id="GO:0090110">
    <property type="term" value="P:COPII-coated vesicle cargo loading"/>
    <property type="evidence" value="ECO:0007669"/>
    <property type="project" value="EnsemblFungi"/>
</dbReference>
<dbReference type="SUPFAM" id="SSF53300">
    <property type="entry name" value="vWA-like"/>
    <property type="match status" value="1"/>
</dbReference>
<keyword evidence="5" id="KW-0479">Metal-binding</keyword>
<accession>A0A170QYY7</accession>
<dbReference type="Gene3D" id="2.60.40.1670">
    <property type="entry name" value="beta-sandwich domain of Sec23/24"/>
    <property type="match status" value="1"/>
</dbReference>
<dbReference type="InterPro" id="IPR006900">
    <property type="entry name" value="Sec23/24_helical_dom"/>
</dbReference>
<dbReference type="InterPro" id="IPR007123">
    <property type="entry name" value="Gelsolin-like_dom"/>
</dbReference>
<dbReference type="Gene3D" id="1.20.120.730">
    <property type="entry name" value="Sec23/Sec24 helical domain"/>
    <property type="match status" value="1"/>
</dbReference>
<evidence type="ECO:0000259" key="7">
    <source>
        <dbReference type="Pfam" id="PF04811"/>
    </source>
</evidence>
<evidence type="ECO:0000256" key="3">
    <source>
        <dbReference type="ARBA" id="ARBA00023034"/>
    </source>
</evidence>
<dbReference type="InterPro" id="IPR036175">
    <property type="entry name" value="Sec23/24_helical_dom_sf"/>
</dbReference>
<comment type="function">
    <text evidence="4 5">Component of the coat protein complex II (COPII) which promotes the formation of transport vesicles from the endoplasmic reticulum (ER). The coat has two main functions, the physical deformation of the endoplasmic reticulum membrane into vesicles and the selection of cargo molecules.</text>
</comment>
<dbReference type="InterPro" id="IPR012990">
    <property type="entry name" value="Beta-sandwich_Sec23_24"/>
</dbReference>
<protein>
    <recommendedName>
        <fullName evidence="2 5">Protein transport protein SEC23</fullName>
    </recommendedName>
</protein>
<keyword evidence="11" id="KW-1185">Reference proteome</keyword>
<dbReference type="GO" id="GO:0005096">
    <property type="term" value="F:GTPase activator activity"/>
    <property type="evidence" value="ECO:0007669"/>
    <property type="project" value="EnsemblFungi"/>
</dbReference>
<evidence type="ECO:0000259" key="8">
    <source>
        <dbReference type="Pfam" id="PF04815"/>
    </source>
</evidence>
<dbReference type="InterPro" id="IPR036465">
    <property type="entry name" value="vWFA_dom_sf"/>
</dbReference>
<dbReference type="Pfam" id="PF04815">
    <property type="entry name" value="Sec23_helical"/>
    <property type="match status" value="1"/>
</dbReference>
<evidence type="ECO:0000313" key="11">
    <source>
        <dbReference type="Proteomes" id="UP000189580"/>
    </source>
</evidence>
<gene>
    <name evidence="10" type="primary">SEC23</name>
    <name evidence="10" type="ORF">AWJ20_3646</name>
</gene>
<dbReference type="KEGG" id="slb:AWJ20_3646"/>
<dbReference type="InterPro" id="IPR037364">
    <property type="entry name" value="Sec23"/>
</dbReference>
<evidence type="ECO:0000313" key="10">
    <source>
        <dbReference type="EMBL" id="ANB15996.1"/>
    </source>
</evidence>
<dbReference type="GO" id="GO:0061709">
    <property type="term" value="P:reticulophagy"/>
    <property type="evidence" value="ECO:0007669"/>
    <property type="project" value="EnsemblFungi"/>
</dbReference>
<feature type="domain" description="Sec23/Sec24 helical" evidence="8">
    <location>
        <begin position="358"/>
        <end position="457"/>
    </location>
</feature>
<keyword evidence="5" id="KW-0968">Cytoplasmic vesicle</keyword>
<dbReference type="GO" id="GO:1902953">
    <property type="term" value="P:positive regulation of ER to Golgi vesicle-mediated transport"/>
    <property type="evidence" value="ECO:0007669"/>
    <property type="project" value="EnsemblFungi"/>
</dbReference>
<feature type="domain" description="Gelsolin-like" evidence="6">
    <location>
        <begin position="472"/>
        <end position="560"/>
    </location>
</feature>
<dbReference type="GeneID" id="30035691"/>
<comment type="similarity">
    <text evidence="1 5">Belongs to the SEC23/SEC24 family. SEC23 subfamily.</text>
</comment>
<organism evidence="10 11">
    <name type="scientific">Sugiyamaella lignohabitans</name>
    <dbReference type="NCBI Taxonomy" id="796027"/>
    <lineage>
        <taxon>Eukaryota</taxon>
        <taxon>Fungi</taxon>
        <taxon>Dikarya</taxon>
        <taxon>Ascomycota</taxon>
        <taxon>Saccharomycotina</taxon>
        <taxon>Dipodascomycetes</taxon>
        <taxon>Dipodascales</taxon>
        <taxon>Trichomonascaceae</taxon>
        <taxon>Sugiyamaella</taxon>
    </lineage>
</organism>
<dbReference type="Gene3D" id="3.40.50.410">
    <property type="entry name" value="von Willebrand factor, type A domain"/>
    <property type="match status" value="1"/>
</dbReference>
<dbReference type="Pfam" id="PF00626">
    <property type="entry name" value="Gelsolin"/>
    <property type="match status" value="1"/>
</dbReference>
<keyword evidence="5" id="KW-0813">Transport</keyword>
<dbReference type="OrthoDB" id="10256289at2759"/>
<proteinExistence type="inferred from homology"/>
<dbReference type="SUPFAM" id="SSF81811">
    <property type="entry name" value="Helical domain of Sec23/24"/>
    <property type="match status" value="1"/>
</dbReference>
<dbReference type="GO" id="GO:0070863">
    <property type="term" value="P:positive regulation of protein exit from endoplasmic reticulum"/>
    <property type="evidence" value="ECO:0007669"/>
    <property type="project" value="EnsemblFungi"/>
</dbReference>
<dbReference type="Gene3D" id="3.40.20.10">
    <property type="entry name" value="Severin"/>
    <property type="match status" value="1"/>
</dbReference>
<dbReference type="FunFam" id="3.40.20.10:FF:000041">
    <property type="entry name" value="Protein transport protein SEC23"/>
    <property type="match status" value="1"/>
</dbReference>
<dbReference type="PANTHER" id="PTHR11141:SF0">
    <property type="entry name" value="PROTEIN TRANSPORT PROTEIN SEC23"/>
    <property type="match status" value="1"/>
</dbReference>
<keyword evidence="5" id="KW-0472">Membrane</keyword>
<evidence type="ECO:0000256" key="2">
    <source>
        <dbReference type="ARBA" id="ARBA00021212"/>
    </source>
</evidence>
<name>A0A170QYY7_9ASCO</name>
<evidence type="ECO:0000256" key="5">
    <source>
        <dbReference type="RuleBase" id="RU365030"/>
    </source>
</evidence>
<dbReference type="InterPro" id="IPR006896">
    <property type="entry name" value="Sec23/24_trunk_dom"/>
</dbReference>
<feature type="domain" description="Sec23/Sec24 beta-sandwich" evidence="9">
    <location>
        <begin position="228"/>
        <end position="334"/>
    </location>
</feature>
<dbReference type="AlphaFoldDB" id="A0A170QYY7"/>
<dbReference type="Proteomes" id="UP000189580">
    <property type="component" value="Chromosome b"/>
</dbReference>
<evidence type="ECO:0000259" key="9">
    <source>
        <dbReference type="Pfam" id="PF08033"/>
    </source>
</evidence>
<keyword evidence="5" id="KW-0256">Endoplasmic reticulum</keyword>
<dbReference type="GO" id="GO:0070971">
    <property type="term" value="C:endoplasmic reticulum exit site"/>
    <property type="evidence" value="ECO:0007669"/>
    <property type="project" value="TreeGrafter"/>
</dbReference>
<dbReference type="InterPro" id="IPR036180">
    <property type="entry name" value="Gelsolin-like_dom_sf"/>
</dbReference>
<dbReference type="GO" id="GO:0005789">
    <property type="term" value="C:endoplasmic reticulum membrane"/>
    <property type="evidence" value="ECO:0007669"/>
    <property type="project" value="UniProtKB-SubCell"/>
</dbReference>
<comment type="subcellular location">
    <subcellularLocation>
        <location evidence="5">Cytoplasm</location>
    </subcellularLocation>
    <subcellularLocation>
        <location evidence="5">Cytoplasmic vesicle</location>
        <location evidence="5">COPII-coated vesicle membrane</location>
        <topology evidence="5">Peripheral membrane protein</topology>
        <orientation evidence="5">Cytoplasmic side</orientation>
    </subcellularLocation>
    <subcellularLocation>
        <location evidence="5">Endoplasmic reticulum membrane</location>
        <topology evidence="5">Peripheral membrane protein</topology>
        <orientation evidence="5">Cytoplasmic side</orientation>
    </subcellularLocation>
    <subcellularLocation>
        <location evidence="5">Golgi apparatus membrane</location>
        <topology evidence="5">Peripheral membrane protein</topology>
        <orientation evidence="5">Cytoplasmic side</orientation>
    </subcellularLocation>
</comment>